<dbReference type="Pfam" id="PF05547">
    <property type="entry name" value="Peptidase_M6"/>
    <property type="match status" value="1"/>
</dbReference>
<evidence type="ECO:0000256" key="6">
    <source>
        <dbReference type="ARBA" id="ARBA00022729"/>
    </source>
</evidence>
<dbReference type="GO" id="GO:0008237">
    <property type="term" value="F:metallopeptidase activity"/>
    <property type="evidence" value="ECO:0007669"/>
    <property type="project" value="UniProtKB-KW"/>
</dbReference>
<evidence type="ECO:0000256" key="3">
    <source>
        <dbReference type="ARBA" id="ARBA00022525"/>
    </source>
</evidence>
<feature type="region of interest" description="Disordered" evidence="10">
    <location>
        <begin position="123"/>
        <end position="161"/>
    </location>
</feature>
<comment type="subcellular location">
    <subcellularLocation>
        <location evidence="2">Secreted</location>
    </subcellularLocation>
</comment>
<evidence type="ECO:0000256" key="1">
    <source>
        <dbReference type="ARBA" id="ARBA00001947"/>
    </source>
</evidence>
<organism evidence="14 15">
    <name type="scientific">Rhizocola hellebori</name>
    <dbReference type="NCBI Taxonomy" id="1392758"/>
    <lineage>
        <taxon>Bacteria</taxon>
        <taxon>Bacillati</taxon>
        <taxon>Actinomycetota</taxon>
        <taxon>Actinomycetes</taxon>
        <taxon>Micromonosporales</taxon>
        <taxon>Micromonosporaceae</taxon>
        <taxon>Rhizocola</taxon>
    </lineage>
</organism>
<dbReference type="InterPro" id="IPR008757">
    <property type="entry name" value="Peptidase_M6-like_domain"/>
</dbReference>
<gene>
    <name evidence="14" type="ORF">Rhe02_51670</name>
</gene>
<keyword evidence="3" id="KW-0964">Secreted</keyword>
<feature type="chain" id="PRO_5035217480" evidence="11">
    <location>
        <begin position="24"/>
        <end position="796"/>
    </location>
</feature>
<evidence type="ECO:0000313" key="14">
    <source>
        <dbReference type="EMBL" id="GIH07100.1"/>
    </source>
</evidence>
<feature type="domain" description="Peptidase M6-like" evidence="12">
    <location>
        <begin position="100"/>
        <end position="419"/>
    </location>
</feature>
<dbReference type="PIRSF" id="PIRSF007519">
    <property type="entry name" value="Protease_InhA"/>
    <property type="match status" value="1"/>
</dbReference>
<dbReference type="InterPro" id="IPR048665">
    <property type="entry name" value="InhA-like_VEG"/>
</dbReference>
<dbReference type="PANTHER" id="PTHR13062:SF12">
    <property type="entry name" value="ALPHA-2-MACROGLOBULIN DOMAIN-CONTAINING PROTEIN"/>
    <property type="match status" value="1"/>
</dbReference>
<evidence type="ECO:0000259" key="13">
    <source>
        <dbReference type="Pfam" id="PF20774"/>
    </source>
</evidence>
<keyword evidence="15" id="KW-1185">Reference proteome</keyword>
<accession>A0A8J3QCG5</accession>
<dbReference type="Gene3D" id="2.60.120.260">
    <property type="entry name" value="Galactose-binding domain-like"/>
    <property type="match status" value="1"/>
</dbReference>
<evidence type="ECO:0000259" key="12">
    <source>
        <dbReference type="Pfam" id="PF05547"/>
    </source>
</evidence>
<dbReference type="Pfam" id="PF20774">
    <property type="entry name" value="InhA-like_VEG"/>
    <property type="match status" value="1"/>
</dbReference>
<keyword evidence="8" id="KW-0862">Zinc</keyword>
<dbReference type="Proteomes" id="UP000612899">
    <property type="component" value="Unassembled WGS sequence"/>
</dbReference>
<evidence type="ECO:0000256" key="4">
    <source>
        <dbReference type="ARBA" id="ARBA00022670"/>
    </source>
</evidence>
<keyword evidence="6 11" id="KW-0732">Signal</keyword>
<keyword evidence="7" id="KW-0378">Hydrolase</keyword>
<evidence type="ECO:0000256" key="7">
    <source>
        <dbReference type="ARBA" id="ARBA00022801"/>
    </source>
</evidence>
<evidence type="ECO:0000256" key="11">
    <source>
        <dbReference type="SAM" id="SignalP"/>
    </source>
</evidence>
<keyword evidence="9" id="KW-0482">Metalloprotease</keyword>
<evidence type="ECO:0000256" key="10">
    <source>
        <dbReference type="SAM" id="MobiDB-lite"/>
    </source>
</evidence>
<evidence type="ECO:0000256" key="8">
    <source>
        <dbReference type="ARBA" id="ARBA00022833"/>
    </source>
</evidence>
<feature type="domain" description="Immune inhibitor A-like metallopeptidase VEG" evidence="13">
    <location>
        <begin position="630"/>
        <end position="782"/>
    </location>
</feature>
<feature type="signal peptide" evidence="11">
    <location>
        <begin position="1"/>
        <end position="23"/>
    </location>
</feature>
<feature type="region of interest" description="Disordered" evidence="10">
    <location>
        <begin position="74"/>
        <end position="99"/>
    </location>
</feature>
<dbReference type="PANTHER" id="PTHR13062">
    <property type="entry name" value="COLLAGENASE"/>
    <property type="match status" value="1"/>
</dbReference>
<dbReference type="GO" id="GO:0046872">
    <property type="term" value="F:metal ion binding"/>
    <property type="evidence" value="ECO:0007669"/>
    <property type="project" value="UniProtKB-KW"/>
</dbReference>
<dbReference type="NCBIfam" id="TIGR03296">
    <property type="entry name" value="M6dom_TIGR03296"/>
    <property type="match status" value="1"/>
</dbReference>
<protein>
    <submittedName>
        <fullName evidence="14">Protease</fullName>
    </submittedName>
</protein>
<dbReference type="EMBL" id="BONY01000033">
    <property type="protein sequence ID" value="GIH07100.1"/>
    <property type="molecule type" value="Genomic_DNA"/>
</dbReference>
<evidence type="ECO:0000256" key="5">
    <source>
        <dbReference type="ARBA" id="ARBA00022723"/>
    </source>
</evidence>
<keyword evidence="5" id="KW-0479">Metal-binding</keyword>
<reference evidence="14" key="1">
    <citation type="submission" date="2021-01" db="EMBL/GenBank/DDBJ databases">
        <title>Whole genome shotgun sequence of Rhizocola hellebori NBRC 109834.</title>
        <authorList>
            <person name="Komaki H."/>
            <person name="Tamura T."/>
        </authorList>
    </citation>
    <scope>NUCLEOTIDE SEQUENCE</scope>
    <source>
        <strain evidence="14">NBRC 109834</strain>
    </source>
</reference>
<dbReference type="InterPro" id="IPR012300">
    <property type="entry name" value="Pept_M6_InhA"/>
</dbReference>
<dbReference type="NCBIfam" id="NF038128">
    <property type="entry name" value="choice_anch_J"/>
    <property type="match status" value="1"/>
</dbReference>
<dbReference type="SUPFAM" id="SSF55486">
    <property type="entry name" value="Metalloproteases ('zincins'), catalytic domain"/>
    <property type="match status" value="1"/>
</dbReference>
<comment type="cofactor">
    <cofactor evidence="1">
        <name>Zn(2+)</name>
        <dbReference type="ChEBI" id="CHEBI:29105"/>
    </cofactor>
</comment>
<dbReference type="GO" id="GO:0005576">
    <property type="term" value="C:extracellular region"/>
    <property type="evidence" value="ECO:0007669"/>
    <property type="project" value="UniProtKB-SubCell"/>
</dbReference>
<keyword evidence="4 14" id="KW-0645">Protease</keyword>
<sequence length="796" mass="85825">MRKIAVGMLGVTLAALSPTLGSAANATPGVTTPNAVTATGEPALISDELSNPSEAKRRELREEALSQVINGTKKAEKRGASTVVKLGKKGPKGTPSGGDQYVELAREATDRVFVILAEFGNTRHPSYPDQDTDAATPGPARFDGPLRNEIPAPDRAVDNSTNWRPDYNQAYFEQMYFGSGAGVESLKTYYESQSSGRYSVNGTVTNWVKVPYNEARYGRSNGFPCGSNVCTNTWALVRDAANQWYADQLASGRSAADVNAELATFDQWDRYDFDGDGNFNESDGYIDHFQIVHSGGDQADGDPFQGEDAIWSHRWATFQNLIGSAGPVNNLNGGNQIGTSGIWIYDYTIQPENGGRSVFFHEYGHDLGLPDDYNVLSGGDNNSEYWTLMAQSRLGAAGEQSIGDRAGDLGAWNKLQLGWLNYATVQAGSGQQTINLGPEEYNSAKPQALVVTLPKKPVVTQLGAPASGAKQWFSGDANGLENTLTRQVTLPAGSASLTFKARWDIEDCGPDPCDYAYVEVSTDSGAHWTAIPGNITKVDEGNGIDGVQAAYTPASFDLSAYANQTIGLRFRYSTDTAAAGNDGALPNGIFIDDINLTAGGATVLSDGAESGDNGWTLSGFTAAGASFTTMYDHFYIAGNRSYVSYDRYLQTGPYYFGYGAALPDKVDHFSYQQGLLISYWDRSYNDNDTFAHPGSGRNLYIDAHPQPQLRADGAYWRARVQVFDAPFGLTAVPGFDLHQNGVLMHVNGSNAQPVFDDGRTYWYPELPNHGVILPAVGVKIIVQSVSGTTMKVKVMS</sequence>
<evidence type="ECO:0000256" key="9">
    <source>
        <dbReference type="ARBA" id="ARBA00023049"/>
    </source>
</evidence>
<proteinExistence type="predicted"/>
<dbReference type="Pfam" id="PF20773">
    <property type="entry name" value="InhA-like_MAM"/>
    <property type="match status" value="1"/>
</dbReference>
<dbReference type="AlphaFoldDB" id="A0A8J3QCG5"/>
<evidence type="ECO:0000256" key="2">
    <source>
        <dbReference type="ARBA" id="ARBA00004613"/>
    </source>
</evidence>
<evidence type="ECO:0000313" key="15">
    <source>
        <dbReference type="Proteomes" id="UP000612899"/>
    </source>
</evidence>
<comment type="caution">
    <text evidence="14">The sequence shown here is derived from an EMBL/GenBank/DDBJ whole genome shotgun (WGS) entry which is preliminary data.</text>
</comment>
<dbReference type="GO" id="GO:0006508">
    <property type="term" value="P:proteolysis"/>
    <property type="evidence" value="ECO:0007669"/>
    <property type="project" value="UniProtKB-KW"/>
</dbReference>
<name>A0A8J3QCG5_9ACTN</name>